<sequence>MAEVIKLPASQNPRVPEPRFPFRHLVPLQMRFNDIDMLGHLNNGVYIAFFDLGKSRYFLDIMPDGVDWKHINIVVANINCDFHAPTYIYEEIGVVTTVTEMGEKSFVMEQRIVNTKSGEVKCVGRTVMVGFDIATGHSAPIEQKWIDAIERYEGRKL</sequence>
<evidence type="ECO:0000256" key="2">
    <source>
        <dbReference type="ARBA" id="ARBA00022801"/>
    </source>
</evidence>
<dbReference type="KEGG" id="mgod:E7746_00860"/>
<dbReference type="PANTHER" id="PTHR31793">
    <property type="entry name" value="4-HYDROXYBENZOYL-COA THIOESTERASE FAMILY MEMBER"/>
    <property type="match status" value="1"/>
</dbReference>
<dbReference type="Pfam" id="PF13279">
    <property type="entry name" value="4HBT_2"/>
    <property type="match status" value="1"/>
</dbReference>
<evidence type="ECO:0000256" key="1">
    <source>
        <dbReference type="ARBA" id="ARBA00005953"/>
    </source>
</evidence>
<protein>
    <submittedName>
        <fullName evidence="3">Acyl-CoA thioesterase</fullName>
    </submittedName>
</protein>
<keyword evidence="2" id="KW-0378">Hydrolase</keyword>
<dbReference type="RefSeq" id="WP_135946486.1">
    <property type="nucleotide sequence ID" value="NZ_CP039393.1"/>
</dbReference>
<accession>A0A4P7VAT0</accession>
<dbReference type="InterPro" id="IPR029069">
    <property type="entry name" value="HotDog_dom_sf"/>
</dbReference>
<keyword evidence="4" id="KW-1185">Reference proteome</keyword>
<dbReference type="Proteomes" id="UP000297031">
    <property type="component" value="Chromosome"/>
</dbReference>
<dbReference type="PANTHER" id="PTHR31793:SF27">
    <property type="entry name" value="NOVEL THIOESTERASE SUPERFAMILY DOMAIN AND SAPOSIN A-TYPE DOMAIN CONTAINING PROTEIN (0610012H03RIK)"/>
    <property type="match status" value="1"/>
</dbReference>
<dbReference type="OrthoDB" id="9791529at2"/>
<proteinExistence type="inferred from homology"/>
<dbReference type="Gene3D" id="3.10.129.10">
    <property type="entry name" value="Hotdog Thioesterase"/>
    <property type="match status" value="1"/>
</dbReference>
<organism evidence="3 4">
    <name type="scientific">Muribaculum gordoncarteri</name>
    <dbReference type="NCBI Taxonomy" id="2530390"/>
    <lineage>
        <taxon>Bacteria</taxon>
        <taxon>Pseudomonadati</taxon>
        <taxon>Bacteroidota</taxon>
        <taxon>Bacteroidia</taxon>
        <taxon>Bacteroidales</taxon>
        <taxon>Muribaculaceae</taxon>
        <taxon>Muribaculum</taxon>
    </lineage>
</organism>
<dbReference type="GO" id="GO:0047617">
    <property type="term" value="F:fatty acyl-CoA hydrolase activity"/>
    <property type="evidence" value="ECO:0007669"/>
    <property type="project" value="TreeGrafter"/>
</dbReference>
<name>A0A4P7VAT0_9BACT</name>
<dbReference type="AlphaFoldDB" id="A0A4P7VAT0"/>
<evidence type="ECO:0000313" key="3">
    <source>
        <dbReference type="EMBL" id="QCD34533.1"/>
    </source>
</evidence>
<reference evidence="3 4" key="1">
    <citation type="submission" date="2019-02" db="EMBL/GenBank/DDBJ databases">
        <title>Isolation and identification of novel species under the genus Muribaculum.</title>
        <authorList>
            <person name="Miyake S."/>
            <person name="Ding Y."/>
            <person name="Low A."/>
            <person name="Soh M."/>
            <person name="Seedorf H."/>
        </authorList>
    </citation>
    <scope>NUCLEOTIDE SEQUENCE [LARGE SCALE GENOMIC DNA]</scope>
    <source>
        <strain evidence="3 4">TLL-A4</strain>
    </source>
</reference>
<comment type="similarity">
    <text evidence="1">Belongs to the 4-hydroxybenzoyl-CoA thioesterase family.</text>
</comment>
<gene>
    <name evidence="3" type="ORF">E7746_00860</name>
</gene>
<dbReference type="InterPro" id="IPR050563">
    <property type="entry name" value="4-hydroxybenzoyl-CoA_TE"/>
</dbReference>
<dbReference type="EMBL" id="CP039393">
    <property type="protein sequence ID" value="QCD34533.1"/>
    <property type="molecule type" value="Genomic_DNA"/>
</dbReference>
<dbReference type="CDD" id="cd00586">
    <property type="entry name" value="4HBT"/>
    <property type="match status" value="1"/>
</dbReference>
<evidence type="ECO:0000313" key="4">
    <source>
        <dbReference type="Proteomes" id="UP000297031"/>
    </source>
</evidence>
<dbReference type="SUPFAM" id="SSF54637">
    <property type="entry name" value="Thioesterase/thiol ester dehydrase-isomerase"/>
    <property type="match status" value="1"/>
</dbReference>